<evidence type="ECO:0000313" key="4">
    <source>
        <dbReference type="EMBL" id="SLM98980.1"/>
    </source>
</evidence>
<organism evidence="4 5">
    <name type="scientific">Brevibacterium yomogidense</name>
    <dbReference type="NCBI Taxonomy" id="946573"/>
    <lineage>
        <taxon>Bacteria</taxon>
        <taxon>Bacillati</taxon>
        <taxon>Actinomycetota</taxon>
        <taxon>Actinomycetes</taxon>
        <taxon>Micrococcales</taxon>
        <taxon>Brevibacteriaceae</taxon>
        <taxon>Brevibacterium</taxon>
    </lineage>
</organism>
<feature type="compositionally biased region" description="Acidic residues" evidence="1">
    <location>
        <begin position="124"/>
        <end position="140"/>
    </location>
</feature>
<evidence type="ECO:0000256" key="1">
    <source>
        <dbReference type="SAM" id="MobiDB-lite"/>
    </source>
</evidence>
<accession>A0A1X6XIL7</accession>
<evidence type="ECO:0000259" key="3">
    <source>
        <dbReference type="Pfam" id="PF26366"/>
    </source>
</evidence>
<proteinExistence type="predicted"/>
<protein>
    <recommendedName>
        <fullName evidence="3">DUF8094 domain-containing protein</fullName>
    </recommendedName>
</protein>
<keyword evidence="2" id="KW-1133">Transmembrane helix</keyword>
<keyword evidence="2" id="KW-0472">Membrane</keyword>
<gene>
    <name evidence="4" type="ORF">FM105_10040</name>
</gene>
<feature type="region of interest" description="Disordered" evidence="1">
    <location>
        <begin position="106"/>
        <end position="152"/>
    </location>
</feature>
<name>A0A1X6XIL7_9MICO</name>
<dbReference type="RefSeq" id="WP_256970328.1">
    <property type="nucleotide sequence ID" value="NZ_FWFF01000017.1"/>
</dbReference>
<keyword evidence="5" id="KW-1185">Reference proteome</keyword>
<dbReference type="EMBL" id="FWFF01000017">
    <property type="protein sequence ID" value="SLM98980.1"/>
    <property type="molecule type" value="Genomic_DNA"/>
</dbReference>
<feature type="compositionally biased region" description="Polar residues" evidence="1">
    <location>
        <begin position="456"/>
        <end position="465"/>
    </location>
</feature>
<feature type="transmembrane region" description="Helical" evidence="2">
    <location>
        <begin position="245"/>
        <end position="262"/>
    </location>
</feature>
<evidence type="ECO:0000256" key="2">
    <source>
        <dbReference type="SAM" id="Phobius"/>
    </source>
</evidence>
<dbReference type="Pfam" id="PF26366">
    <property type="entry name" value="DUF8094"/>
    <property type="match status" value="1"/>
</dbReference>
<dbReference type="AlphaFoldDB" id="A0A1X6XIL7"/>
<evidence type="ECO:0000313" key="5">
    <source>
        <dbReference type="Proteomes" id="UP000196581"/>
    </source>
</evidence>
<keyword evidence="2" id="KW-0812">Transmembrane</keyword>
<sequence length="578" mass="60187">MRYVLPAVIIVIGLITGTFGVLQKTVWAPDDTRTASVQLDGPGPVAVVEPGVLNLYDTPATLTATATEPDQEITISRTTKENADFWVGASDVTRIVGLAEENSLEARTLTGGEGAPEAGPTDAPADEAAADEATEPDPEELATVPAPGGADLWEATESGEGTVSWDFDEDAGRTAFVIGTDGEQPAAAEVSITWPNDTATPWAVPLMIGGGVIVLIGLGVGFMSLRSAKRDKERRTARQQRRRKLAETGSAFAIVPVIALAGCGPAELPQPDPEPAPTEAGPAVTDDQIASILDDARTTVSGADEELDAEALEERASGPFLEQRTAAYDVKDASEDFELPPGIADGEVVVNFTAATDAWPRATSAIVQDTEIEQTQLLVLTQSDARADYTVWSQTVLQPGAEIPEIADPREGSALLDPEAGGHRLPPNEVPAAYADLLSQGEDAENAEAFEEDAFSSQVRSNQASQREELESGGADVSFSYAGDDSQLTAMEAADGSAVVTGVVEAESTISPDSTESTTGTLTIPSPAADVIGATETTEDLTQTSMVVATWVVPAGEEDPIRLVGVNEVFTGATVGSD</sequence>
<dbReference type="InterPro" id="IPR058407">
    <property type="entry name" value="DUF8094"/>
</dbReference>
<reference evidence="5" key="1">
    <citation type="submission" date="2017-02" db="EMBL/GenBank/DDBJ databases">
        <authorList>
            <person name="Dridi B."/>
        </authorList>
    </citation>
    <scope>NUCLEOTIDE SEQUENCE [LARGE SCALE GENOMIC DNA]</scope>
    <source>
        <strain evidence="5">B Co 03.10</strain>
    </source>
</reference>
<feature type="domain" description="DUF8094" evidence="3">
    <location>
        <begin position="281"/>
        <end position="573"/>
    </location>
</feature>
<feature type="transmembrane region" description="Helical" evidence="2">
    <location>
        <begin position="202"/>
        <end position="225"/>
    </location>
</feature>
<feature type="region of interest" description="Disordered" evidence="1">
    <location>
        <begin position="454"/>
        <end position="477"/>
    </location>
</feature>
<dbReference type="Proteomes" id="UP000196581">
    <property type="component" value="Unassembled WGS sequence"/>
</dbReference>